<name>A0A9W9SIQ2_9EURO</name>
<feature type="compositionally biased region" description="Basic and acidic residues" evidence="1">
    <location>
        <begin position="1"/>
        <end position="10"/>
    </location>
</feature>
<organism evidence="2 3">
    <name type="scientific">Penicillium cosmopolitanum</name>
    <dbReference type="NCBI Taxonomy" id="1131564"/>
    <lineage>
        <taxon>Eukaryota</taxon>
        <taxon>Fungi</taxon>
        <taxon>Dikarya</taxon>
        <taxon>Ascomycota</taxon>
        <taxon>Pezizomycotina</taxon>
        <taxon>Eurotiomycetes</taxon>
        <taxon>Eurotiomycetidae</taxon>
        <taxon>Eurotiales</taxon>
        <taxon>Aspergillaceae</taxon>
        <taxon>Penicillium</taxon>
    </lineage>
</organism>
<reference evidence="2" key="2">
    <citation type="journal article" date="2023" name="IMA Fungus">
        <title>Comparative genomic study of the Penicillium genus elucidates a diverse pangenome and 15 lateral gene transfer events.</title>
        <authorList>
            <person name="Petersen C."/>
            <person name="Sorensen T."/>
            <person name="Nielsen M.R."/>
            <person name="Sondergaard T.E."/>
            <person name="Sorensen J.L."/>
            <person name="Fitzpatrick D.A."/>
            <person name="Frisvad J.C."/>
            <person name="Nielsen K.L."/>
        </authorList>
    </citation>
    <scope>NUCLEOTIDE SEQUENCE</scope>
    <source>
        <strain evidence="2">IBT 29677</strain>
    </source>
</reference>
<feature type="region of interest" description="Disordered" evidence="1">
    <location>
        <begin position="1"/>
        <end position="64"/>
    </location>
</feature>
<keyword evidence="3" id="KW-1185">Reference proteome</keyword>
<comment type="caution">
    <text evidence="2">The sequence shown here is derived from an EMBL/GenBank/DDBJ whole genome shotgun (WGS) entry which is preliminary data.</text>
</comment>
<dbReference type="GeneID" id="81376057"/>
<dbReference type="EMBL" id="JAPZBU010000011">
    <property type="protein sequence ID" value="KAJ5379321.1"/>
    <property type="molecule type" value="Genomic_DNA"/>
</dbReference>
<gene>
    <name evidence="2" type="ORF">N7509_012440</name>
</gene>
<reference evidence="2" key="1">
    <citation type="submission" date="2022-12" db="EMBL/GenBank/DDBJ databases">
        <authorList>
            <person name="Petersen C."/>
        </authorList>
    </citation>
    <scope>NUCLEOTIDE SEQUENCE</scope>
    <source>
        <strain evidence="2">IBT 29677</strain>
    </source>
</reference>
<dbReference type="RefSeq" id="XP_056483107.1">
    <property type="nucleotide sequence ID" value="XM_056637077.1"/>
</dbReference>
<dbReference type="AlphaFoldDB" id="A0A9W9SIQ2"/>
<evidence type="ECO:0000313" key="2">
    <source>
        <dbReference type="EMBL" id="KAJ5379321.1"/>
    </source>
</evidence>
<dbReference type="Proteomes" id="UP001147747">
    <property type="component" value="Unassembled WGS sequence"/>
</dbReference>
<accession>A0A9W9SIQ2</accession>
<sequence length="64" mass="6953">MQQDKRDEPAKAVPTRQQRMEDRGSAEGTTSRDAVDGPSGGRDVEPSESDPRQKGDDHSEGTGR</sequence>
<evidence type="ECO:0000313" key="3">
    <source>
        <dbReference type="Proteomes" id="UP001147747"/>
    </source>
</evidence>
<evidence type="ECO:0000256" key="1">
    <source>
        <dbReference type="SAM" id="MobiDB-lite"/>
    </source>
</evidence>
<feature type="compositionally biased region" description="Basic and acidic residues" evidence="1">
    <location>
        <begin position="42"/>
        <end position="64"/>
    </location>
</feature>
<proteinExistence type="predicted"/>
<dbReference type="OrthoDB" id="10296328at2759"/>
<protein>
    <submittedName>
        <fullName evidence="2">Uncharacterized protein</fullName>
    </submittedName>
</protein>